<keyword evidence="1" id="KW-0472">Membrane</keyword>
<keyword evidence="1" id="KW-1133">Transmembrane helix</keyword>
<dbReference type="PANTHER" id="PTHR11799:SF20">
    <property type="entry name" value="SMP-30_GLUCONOLACTONASE_LRE-LIKE REGION DOMAIN-CONTAINING PROTEIN"/>
    <property type="match status" value="1"/>
</dbReference>
<dbReference type="AlphaFoldDB" id="A0A0B8MYX8"/>
<proteinExistence type="predicted"/>
<dbReference type="PANTHER" id="PTHR11799">
    <property type="entry name" value="PARAOXONASE"/>
    <property type="match status" value="1"/>
</dbReference>
<name>A0A0B8MYX8_TALPI</name>
<feature type="transmembrane region" description="Helical" evidence="1">
    <location>
        <begin position="15"/>
        <end position="41"/>
    </location>
</feature>
<dbReference type="InterPro" id="IPR011042">
    <property type="entry name" value="6-blade_b-propeller_TolB-like"/>
</dbReference>
<keyword evidence="3" id="KW-1185">Reference proteome</keyword>
<evidence type="ECO:0000256" key="1">
    <source>
        <dbReference type="SAM" id="Phobius"/>
    </source>
</evidence>
<dbReference type="InterPro" id="IPR051288">
    <property type="entry name" value="Serum_paraoxonase/arylesterase"/>
</dbReference>
<reference evidence="3" key="1">
    <citation type="journal article" date="2015" name="Genome Announc.">
        <title>Draft genome sequence of Talaromyces cellulolyticus strain Y-94, a source of lignocellulosic biomass-degrading enzymes.</title>
        <authorList>
            <person name="Fujii T."/>
            <person name="Koike H."/>
            <person name="Sawayama S."/>
            <person name="Yano S."/>
            <person name="Inoue H."/>
        </authorList>
    </citation>
    <scope>NUCLEOTIDE SEQUENCE [LARGE SCALE GENOMIC DNA]</scope>
    <source>
        <strain evidence="3">Y-94</strain>
    </source>
</reference>
<evidence type="ECO:0000313" key="2">
    <source>
        <dbReference type="EMBL" id="GAM43160.1"/>
    </source>
</evidence>
<dbReference type="SUPFAM" id="SSF63829">
    <property type="entry name" value="Calcium-dependent phosphotriesterase"/>
    <property type="match status" value="1"/>
</dbReference>
<evidence type="ECO:0008006" key="4">
    <source>
        <dbReference type="Google" id="ProtNLM"/>
    </source>
</evidence>
<dbReference type="Gene3D" id="2.120.10.30">
    <property type="entry name" value="TolB, C-terminal domain"/>
    <property type="match status" value="1"/>
</dbReference>
<dbReference type="EMBL" id="DF933843">
    <property type="protein sequence ID" value="GAM43160.1"/>
    <property type="molecule type" value="Genomic_DNA"/>
</dbReference>
<sequence>MPHNARLAGELVPRIVFWGLVALIVSIVYQNFLSNILFVVFGIGRRIQTIDEFPWTCTRLYHPLLEGCEDMWLDHQGRKLYGACTTLTSRQGWNPSGNKYNISARSRTDHLAVLDIDHPGSDGLYGLRALELGGFHGDLDLQGFDVQRIGDTLRFWLINHRPPIDHLTGAFLDPTTIGANSTIEVFDLVEGSEALEYVKTIHSNAIISPNSLAVDKDGTGVVITNDHNAKVGAFRDLEILYRSGTLAYCQLDSGECHMAATKGLAFPNGITSDQNGLFYVAHSLTGAVTVHRLQDGQLIQIDSIPLGYPIDNISLDADGNLIAAALPDLIGFVKASEDPYNAVAPATVLSIEGIVGQVRSRGRDYNISKVVEDSDAKVLPGISTALHDVESQRLFLGGVFSPFIGICERIAR</sequence>
<accession>A0A0B8MYX8</accession>
<gene>
    <name evidence="2" type="ORF">TCE0_047r17741</name>
</gene>
<dbReference type="Proteomes" id="UP000053095">
    <property type="component" value="Unassembled WGS sequence"/>
</dbReference>
<evidence type="ECO:0000313" key="3">
    <source>
        <dbReference type="Proteomes" id="UP000053095"/>
    </source>
</evidence>
<keyword evidence="1" id="KW-0812">Transmembrane</keyword>
<organism evidence="2 3">
    <name type="scientific">Talaromyces pinophilus</name>
    <name type="common">Penicillium pinophilum</name>
    <dbReference type="NCBI Taxonomy" id="128442"/>
    <lineage>
        <taxon>Eukaryota</taxon>
        <taxon>Fungi</taxon>
        <taxon>Dikarya</taxon>
        <taxon>Ascomycota</taxon>
        <taxon>Pezizomycotina</taxon>
        <taxon>Eurotiomycetes</taxon>
        <taxon>Eurotiomycetidae</taxon>
        <taxon>Eurotiales</taxon>
        <taxon>Trichocomaceae</taxon>
        <taxon>Talaromyces</taxon>
        <taxon>Talaromyces sect. Talaromyces</taxon>
    </lineage>
</organism>
<protein>
    <recommendedName>
        <fullName evidence="4">SMP-30/Gluconolactonase/LRE-like region domain-containing protein</fullName>
    </recommendedName>
</protein>